<dbReference type="PATRIC" id="fig|324602.8.peg.1652"/>
<organism evidence="2 3">
    <name type="scientific">Chloroflexus aurantiacus (strain ATCC 29366 / DSM 635 / J-10-fl)</name>
    <dbReference type="NCBI Taxonomy" id="324602"/>
    <lineage>
        <taxon>Bacteria</taxon>
        <taxon>Bacillati</taxon>
        <taxon>Chloroflexota</taxon>
        <taxon>Chloroflexia</taxon>
        <taxon>Chloroflexales</taxon>
        <taxon>Chloroflexineae</taxon>
        <taxon>Chloroflexaceae</taxon>
        <taxon>Chloroflexus</taxon>
    </lineage>
</organism>
<dbReference type="PANTHER" id="PTHR35535">
    <property type="entry name" value="HEAT SHOCK PROTEIN HSLJ"/>
    <property type="match status" value="1"/>
</dbReference>
<dbReference type="eggNOG" id="COG3187">
    <property type="taxonomic scope" value="Bacteria"/>
</dbReference>
<dbReference type="Pfam" id="PF03724">
    <property type="entry name" value="META"/>
    <property type="match status" value="1"/>
</dbReference>
<sequence>MLLLVMFLVACTNRSIPTTDLTNRQWQLIELEGQPPLPSEQALSMAFDNTGRISGFAGCNSFSGSYRVEGTTISISDVVTTLMACADDAVTTQEMMFHQALQAVTQYELNAGTLTLRDEHGVVRLRFQAF</sequence>
<dbReference type="InterPro" id="IPR005184">
    <property type="entry name" value="DUF306_Meta_HslJ"/>
</dbReference>
<evidence type="ECO:0000259" key="1">
    <source>
        <dbReference type="Pfam" id="PF03724"/>
    </source>
</evidence>
<gene>
    <name evidence="2" type="ordered locus">Caur_1451</name>
</gene>
<dbReference type="AlphaFoldDB" id="A9WAC0"/>
<keyword evidence="3" id="KW-1185">Reference proteome</keyword>
<dbReference type="InParanoid" id="A9WAC0"/>
<evidence type="ECO:0000313" key="2">
    <source>
        <dbReference type="EMBL" id="ABY34679.1"/>
    </source>
</evidence>
<dbReference type="Proteomes" id="UP000002008">
    <property type="component" value="Chromosome"/>
</dbReference>
<dbReference type="KEGG" id="cau:Caur_1451"/>
<dbReference type="HOGENOM" id="CLU_075808_3_3_0"/>
<accession>A9WAC0</accession>
<dbReference type="InterPro" id="IPR038670">
    <property type="entry name" value="HslJ-like_sf"/>
</dbReference>
<protein>
    <recommendedName>
        <fullName evidence="1">DUF306 domain-containing protein</fullName>
    </recommendedName>
</protein>
<dbReference type="EnsemblBacteria" id="ABY34679">
    <property type="protein sequence ID" value="ABY34679"/>
    <property type="gene ID" value="Caur_1451"/>
</dbReference>
<name>A9WAC0_CHLAA</name>
<dbReference type="PANTHER" id="PTHR35535:SF1">
    <property type="entry name" value="HEAT SHOCK PROTEIN HSLJ"/>
    <property type="match status" value="1"/>
</dbReference>
<proteinExistence type="predicted"/>
<dbReference type="EMBL" id="CP000909">
    <property type="protein sequence ID" value="ABY34679.1"/>
    <property type="molecule type" value="Genomic_DNA"/>
</dbReference>
<dbReference type="STRING" id="324602.Caur_1451"/>
<reference evidence="3" key="1">
    <citation type="journal article" date="2011" name="BMC Genomics">
        <title>Complete genome sequence of the filamentous anoxygenic phototrophic bacterium Chloroflexus aurantiacus.</title>
        <authorList>
            <person name="Tang K.H."/>
            <person name="Barry K."/>
            <person name="Chertkov O."/>
            <person name="Dalin E."/>
            <person name="Han C.S."/>
            <person name="Hauser L.J."/>
            <person name="Honchak B.M."/>
            <person name="Karbach L.E."/>
            <person name="Land M.L."/>
            <person name="Lapidus A."/>
            <person name="Larimer F.W."/>
            <person name="Mikhailova N."/>
            <person name="Pitluck S."/>
            <person name="Pierson B.K."/>
            <person name="Blankenship R.E."/>
        </authorList>
    </citation>
    <scope>NUCLEOTIDE SEQUENCE [LARGE SCALE GENOMIC DNA]</scope>
    <source>
        <strain evidence="3">ATCC 29366 / DSM 635 / J-10-fl</strain>
    </source>
</reference>
<feature type="domain" description="DUF306" evidence="1">
    <location>
        <begin position="19"/>
        <end position="128"/>
    </location>
</feature>
<dbReference type="Gene3D" id="2.40.128.270">
    <property type="match status" value="1"/>
</dbReference>
<evidence type="ECO:0000313" key="3">
    <source>
        <dbReference type="Proteomes" id="UP000002008"/>
    </source>
</evidence>
<dbReference type="InterPro" id="IPR053147">
    <property type="entry name" value="Hsp_HslJ-like"/>
</dbReference>